<dbReference type="PANTHER" id="PTHR12215:SF10">
    <property type="entry name" value="L-AMINOADIPATE-SEMIALDEHYDE DEHYDROGENASE-PHOSPHOPANTETHEINYL TRANSFERASE"/>
    <property type="match status" value="1"/>
</dbReference>
<keyword evidence="2" id="KW-0808">Transferase</keyword>
<dbReference type="Proteomes" id="UP000646738">
    <property type="component" value="Unassembled WGS sequence"/>
</dbReference>
<evidence type="ECO:0000313" key="4">
    <source>
        <dbReference type="EMBL" id="GHI53054.1"/>
    </source>
</evidence>
<dbReference type="InterPro" id="IPR008278">
    <property type="entry name" value="4-PPantetheinyl_Trfase_dom"/>
</dbReference>
<dbReference type="Pfam" id="PF01648">
    <property type="entry name" value="ACPS"/>
    <property type="match status" value="1"/>
</dbReference>
<sequence length="284" mass="31390">MYSGGRCFLSGDSACFTDPEPEFWSKRRISESDDGRLNRRRWFTRLTASSGDGTLSVADFRDRATTMMSIGRHQRMELGDEFTDDELKPVTSRAAQRLVAHRYTGRPARDLRTERTCPRCGAGHGRPRIVHGGYDHSVTHTRHRVLIAVVAQGLVGIDLDTSPYPGVLRRLIARTATPGERAALSRLPAREVAEAFTRLWARKEAVVKLTGHGLAARLDRIEVGGDLARSEGSPAEDWPAFPIHLRDVRVEGGRIAAIASTRRITAVAPRSLSAPATTRNTRFA</sequence>
<proteinExistence type="inferred from homology"/>
<comment type="caution">
    <text evidence="4">The sequence shown here is derived from an EMBL/GenBank/DDBJ whole genome shotgun (WGS) entry which is preliminary data.</text>
</comment>
<dbReference type="SUPFAM" id="SSF56214">
    <property type="entry name" value="4'-phosphopantetheinyl transferase"/>
    <property type="match status" value="1"/>
</dbReference>
<dbReference type="Gene3D" id="3.90.470.20">
    <property type="entry name" value="4'-phosphopantetheinyl transferase domain"/>
    <property type="match status" value="1"/>
</dbReference>
<reference evidence="5" key="1">
    <citation type="submission" date="2023-07" db="EMBL/GenBank/DDBJ databases">
        <title>Whole genome shotgun sequence of Streptomyces achromogenes subsp. rubradiris NBRC 14000.</title>
        <authorList>
            <person name="Komaki H."/>
            <person name="Tamura T."/>
        </authorList>
    </citation>
    <scope>NUCLEOTIDE SEQUENCE [LARGE SCALE GENOMIC DNA]</scope>
    <source>
        <strain evidence="5">NBRC 14000</strain>
    </source>
</reference>
<evidence type="ECO:0000256" key="1">
    <source>
        <dbReference type="ARBA" id="ARBA00010990"/>
    </source>
</evidence>
<protein>
    <recommendedName>
        <fullName evidence="3">4'-phosphopantetheinyl transferase domain-containing protein</fullName>
    </recommendedName>
</protein>
<feature type="domain" description="4'-phosphopantetheinyl transferase" evidence="3">
    <location>
        <begin position="155"/>
        <end position="224"/>
    </location>
</feature>
<dbReference type="InterPro" id="IPR050559">
    <property type="entry name" value="P-Pant_transferase_sf"/>
</dbReference>
<dbReference type="RefSeq" id="WP_308439918.1">
    <property type="nucleotide sequence ID" value="NZ_BNCB01000012.1"/>
</dbReference>
<keyword evidence="5" id="KW-1185">Reference proteome</keyword>
<organism evidence="4 5">
    <name type="scientific">Streptomyces rubradiris</name>
    <name type="common">Streptomyces achromogenes subsp. rubradiris</name>
    <dbReference type="NCBI Taxonomy" id="285531"/>
    <lineage>
        <taxon>Bacteria</taxon>
        <taxon>Bacillati</taxon>
        <taxon>Actinomycetota</taxon>
        <taxon>Actinomycetes</taxon>
        <taxon>Kitasatosporales</taxon>
        <taxon>Streptomycetaceae</taxon>
        <taxon>Streptomyces</taxon>
    </lineage>
</organism>
<name>A0ABQ3RB21_STRRR</name>
<evidence type="ECO:0000313" key="5">
    <source>
        <dbReference type="Proteomes" id="UP000646738"/>
    </source>
</evidence>
<evidence type="ECO:0000259" key="3">
    <source>
        <dbReference type="Pfam" id="PF01648"/>
    </source>
</evidence>
<gene>
    <name evidence="4" type="ORF">Srubr_29000</name>
</gene>
<dbReference type="EMBL" id="BNEA01000015">
    <property type="protein sequence ID" value="GHI53054.1"/>
    <property type="molecule type" value="Genomic_DNA"/>
</dbReference>
<dbReference type="PANTHER" id="PTHR12215">
    <property type="entry name" value="PHOSPHOPANTETHEINE TRANSFERASE"/>
    <property type="match status" value="1"/>
</dbReference>
<dbReference type="InterPro" id="IPR036188">
    <property type="entry name" value="FAD/NAD-bd_sf"/>
</dbReference>
<dbReference type="InterPro" id="IPR037143">
    <property type="entry name" value="4-PPantetheinyl_Trfase_dom_sf"/>
</dbReference>
<accession>A0ABQ3RB21</accession>
<dbReference type="Gene3D" id="3.50.50.60">
    <property type="entry name" value="FAD/NAD(P)-binding domain"/>
    <property type="match status" value="1"/>
</dbReference>
<comment type="similarity">
    <text evidence="1">Belongs to the P-Pant transferase superfamily. Gsp/Sfp/HetI/AcpT family.</text>
</comment>
<evidence type="ECO:0000256" key="2">
    <source>
        <dbReference type="ARBA" id="ARBA00022679"/>
    </source>
</evidence>